<dbReference type="CDD" id="cd02440">
    <property type="entry name" value="AdoMet_MTases"/>
    <property type="match status" value="1"/>
</dbReference>
<dbReference type="GO" id="GO:0032259">
    <property type="term" value="P:methylation"/>
    <property type="evidence" value="ECO:0007669"/>
    <property type="project" value="UniProtKB-KW"/>
</dbReference>
<dbReference type="InterPro" id="IPR029063">
    <property type="entry name" value="SAM-dependent_MTases_sf"/>
</dbReference>
<proteinExistence type="predicted"/>
<dbReference type="EMBL" id="RJMB01000019">
    <property type="protein sequence ID" value="RNL83026.1"/>
    <property type="molecule type" value="Genomic_DNA"/>
</dbReference>
<evidence type="ECO:0000313" key="4">
    <source>
        <dbReference type="Proteomes" id="UP000269198"/>
    </source>
</evidence>
<evidence type="ECO:0000259" key="2">
    <source>
        <dbReference type="Pfam" id="PF08242"/>
    </source>
</evidence>
<keyword evidence="4" id="KW-1185">Reference proteome</keyword>
<evidence type="ECO:0000256" key="1">
    <source>
        <dbReference type="ARBA" id="ARBA00022679"/>
    </source>
</evidence>
<dbReference type="SUPFAM" id="SSF53335">
    <property type="entry name" value="S-adenosyl-L-methionine-dependent methyltransferases"/>
    <property type="match status" value="1"/>
</dbReference>
<dbReference type="InterPro" id="IPR013217">
    <property type="entry name" value="Methyltransf_12"/>
</dbReference>
<gene>
    <name evidence="3" type="ORF">EFW17_17590</name>
</gene>
<accession>A0A3N0E5A8</accession>
<dbReference type="PANTHER" id="PTHR43861">
    <property type="entry name" value="TRANS-ACONITATE 2-METHYLTRANSFERASE-RELATED"/>
    <property type="match status" value="1"/>
</dbReference>
<name>A0A3N0E5A8_9ACTN</name>
<dbReference type="Gene3D" id="3.40.50.150">
    <property type="entry name" value="Vaccinia Virus protein VP39"/>
    <property type="match status" value="1"/>
</dbReference>
<feature type="domain" description="Methyltransferase type 12" evidence="2">
    <location>
        <begin position="118"/>
        <end position="222"/>
    </location>
</feature>
<dbReference type="RefSeq" id="WP_123202503.1">
    <property type="nucleotide sequence ID" value="NZ_RJMB01000019.1"/>
</dbReference>
<dbReference type="AlphaFoldDB" id="A0A3N0E5A8"/>
<dbReference type="Proteomes" id="UP000269198">
    <property type="component" value="Unassembled WGS sequence"/>
</dbReference>
<sequence length="459" mass="49121">MSSDTSPTAVEAAVESLRDHPWISTARTDGTGGVRLTPAESALTSAPEPGALVTEFLDHWGELYDWTYTEAGARHSADLDLSGWRASDTGLPFPVAHMRQWVDHAVRLVLETSPELVLELGCGTGLLAHRLRDRVAGYVGTDVAPAAVDTLNREAHPGTAFVRAAAHEAGADHVRAALESVSGPAARPDCVVLNSVTQCFPDLGYLRAVLHGAIDLVRPGGTVVVGDVRHAGLLVEYCRWVERSVAPDAPPEVIEERAALRAVRDDELLFDPAALASLARESPRRVRMGVRAKTMTEATELTRYRFDAVLTVDAPEPAEVPTVVTWPDLPAEADALARVRALTEGASAVLVAEVPNGALVPDAPGAAELDRLVGSRGCVALDAANPWKLGVASPRSVATRPVTEPSGQGQAHEPLWPFVRRRLAEAARTHLRRHLPRARSVPIAVELPSAEPRRRDFSG</sequence>
<dbReference type="GO" id="GO:0008168">
    <property type="term" value="F:methyltransferase activity"/>
    <property type="evidence" value="ECO:0007669"/>
    <property type="project" value="UniProtKB-KW"/>
</dbReference>
<evidence type="ECO:0000313" key="3">
    <source>
        <dbReference type="EMBL" id="RNL83026.1"/>
    </source>
</evidence>
<organism evidence="3 4">
    <name type="scientific">Halostreptopolyspora alba</name>
    <dbReference type="NCBI Taxonomy" id="2487137"/>
    <lineage>
        <taxon>Bacteria</taxon>
        <taxon>Bacillati</taxon>
        <taxon>Actinomycetota</taxon>
        <taxon>Actinomycetes</taxon>
        <taxon>Streptosporangiales</taxon>
        <taxon>Nocardiopsidaceae</taxon>
        <taxon>Halostreptopolyspora</taxon>
    </lineage>
</organism>
<dbReference type="PANTHER" id="PTHR43861:SF3">
    <property type="entry name" value="PUTATIVE (AFU_ORTHOLOGUE AFUA_2G14390)-RELATED"/>
    <property type="match status" value="1"/>
</dbReference>
<comment type="caution">
    <text evidence="3">The sequence shown here is derived from an EMBL/GenBank/DDBJ whole genome shotgun (WGS) entry which is preliminary data.</text>
</comment>
<reference evidence="3 4" key="1">
    <citation type="submission" date="2018-11" db="EMBL/GenBank/DDBJ databases">
        <title>The genome draft of YIM 96095.</title>
        <authorList>
            <person name="Tang S.-K."/>
            <person name="Chunyu W.-X."/>
            <person name="Feng Y.-Z."/>
        </authorList>
    </citation>
    <scope>NUCLEOTIDE SEQUENCE [LARGE SCALE GENOMIC DNA]</scope>
    <source>
        <strain evidence="3 4">YIM 96095</strain>
    </source>
</reference>
<dbReference type="OrthoDB" id="2472181at2"/>
<keyword evidence="1 3" id="KW-0808">Transferase</keyword>
<protein>
    <submittedName>
        <fullName evidence="3">Class I SAM-dependent methyltransferase</fullName>
    </submittedName>
</protein>
<dbReference type="Pfam" id="PF08242">
    <property type="entry name" value="Methyltransf_12"/>
    <property type="match status" value="1"/>
</dbReference>
<keyword evidence="3" id="KW-0489">Methyltransferase</keyword>